<accession>A0A4D4J9T3</accession>
<sequence length="453" mass="50015">MLGSQPAPRTRLEQLVRQSRRTVGEFCEDFHEASREVGGRPMTVSERHASRWMGGRLGGLPHPATCRVLEHMFGEPAEVLFGPAQHGPSPDQRGGVPARETSGGHAEGDPRGTIEREVAMAATESARFGQFIEQSNVGPHTLEQFRADTMRIINVYPNRPVYPMFVELRELRDRAFELLEGRQHPAQSRELHVVAGVVCGVLANASFDLGWLPAAETQARTAFLCAELAGNNALRAWIRGTQSLIAYWDDRPRDAVELAEDGWRYVPESGTARVRLAAIAARAYARMREEAATEEALSRAERAREEVRAADDPGGMFAFPPAKQAMYAATARLWLGDEGNLARAERLAGEAIELYVADPPERRRLGELSLARLDLAVARLGQENLEGAAEQVPEVLAVAKRRRTDSVVRRLRQLATALQRPRFSSAALALDLRDEITAFCDAPQTPALPERAR</sequence>
<reference evidence="3" key="1">
    <citation type="submission" date="2019-04" db="EMBL/GenBank/DDBJ databases">
        <title>Draft genome sequence of Pseudonocardiaceae bacterium SL3-2-4.</title>
        <authorList>
            <person name="Ningsih F."/>
            <person name="Yokota A."/>
            <person name="Sakai Y."/>
            <person name="Nanatani K."/>
            <person name="Yabe S."/>
            <person name="Oetari A."/>
            <person name="Sjamsuridzal W."/>
        </authorList>
    </citation>
    <scope>NUCLEOTIDE SEQUENCE [LARGE SCALE GENOMIC DNA]</scope>
    <source>
        <strain evidence="3">SL3-2-4</strain>
    </source>
</reference>
<feature type="region of interest" description="Disordered" evidence="1">
    <location>
        <begin position="80"/>
        <end position="112"/>
    </location>
</feature>
<evidence type="ECO:0000313" key="2">
    <source>
        <dbReference type="EMBL" id="GDY32324.1"/>
    </source>
</evidence>
<organism evidence="2 3">
    <name type="scientific">Gandjariella thermophila</name>
    <dbReference type="NCBI Taxonomy" id="1931992"/>
    <lineage>
        <taxon>Bacteria</taxon>
        <taxon>Bacillati</taxon>
        <taxon>Actinomycetota</taxon>
        <taxon>Actinomycetes</taxon>
        <taxon>Pseudonocardiales</taxon>
        <taxon>Pseudonocardiaceae</taxon>
        <taxon>Gandjariella</taxon>
    </lineage>
</organism>
<keyword evidence="3" id="KW-1185">Reference proteome</keyword>
<evidence type="ECO:0000313" key="3">
    <source>
        <dbReference type="Proteomes" id="UP000298860"/>
    </source>
</evidence>
<protein>
    <recommendedName>
        <fullName evidence="4">XRE family transcriptional regulator</fullName>
    </recommendedName>
</protein>
<gene>
    <name evidence="2" type="ORF">GTS_39570</name>
</gene>
<comment type="caution">
    <text evidence="2">The sequence shown here is derived from an EMBL/GenBank/DDBJ whole genome shotgun (WGS) entry which is preliminary data.</text>
</comment>
<name>A0A4D4J9T3_9PSEU</name>
<dbReference type="AlphaFoldDB" id="A0A4D4J9T3"/>
<dbReference type="EMBL" id="BJFL01000023">
    <property type="protein sequence ID" value="GDY32324.1"/>
    <property type="molecule type" value="Genomic_DNA"/>
</dbReference>
<evidence type="ECO:0008006" key="4">
    <source>
        <dbReference type="Google" id="ProtNLM"/>
    </source>
</evidence>
<evidence type="ECO:0000256" key="1">
    <source>
        <dbReference type="SAM" id="MobiDB-lite"/>
    </source>
</evidence>
<dbReference type="Proteomes" id="UP000298860">
    <property type="component" value="Unassembled WGS sequence"/>
</dbReference>
<proteinExistence type="predicted"/>